<evidence type="ECO:0000313" key="7">
    <source>
        <dbReference type="EnsemblMetazoa" id="tetur04g02320.1"/>
    </source>
</evidence>
<dbReference type="InterPro" id="IPR011701">
    <property type="entry name" value="MFS"/>
</dbReference>
<feature type="transmembrane region" description="Helical" evidence="5">
    <location>
        <begin position="317"/>
        <end position="339"/>
    </location>
</feature>
<dbReference type="InterPro" id="IPR050382">
    <property type="entry name" value="MFS_Na/Anion_cotransporter"/>
</dbReference>
<evidence type="ECO:0000256" key="1">
    <source>
        <dbReference type="ARBA" id="ARBA00004141"/>
    </source>
</evidence>
<evidence type="ECO:0000256" key="5">
    <source>
        <dbReference type="SAM" id="Phobius"/>
    </source>
</evidence>
<dbReference type="FunFam" id="1.20.1250.20:FF:000532">
    <property type="entry name" value="SLC (SoLute Carrier) homolog"/>
    <property type="match status" value="1"/>
</dbReference>
<evidence type="ECO:0000259" key="6">
    <source>
        <dbReference type="PROSITE" id="PS50850"/>
    </source>
</evidence>
<dbReference type="GO" id="GO:0016020">
    <property type="term" value="C:membrane"/>
    <property type="evidence" value="ECO:0007669"/>
    <property type="project" value="UniProtKB-SubCell"/>
</dbReference>
<dbReference type="HOGENOM" id="CLU_001265_5_0_1"/>
<accession>T1K1R2</accession>
<protein>
    <recommendedName>
        <fullName evidence="6">Major facilitator superfamily (MFS) profile domain-containing protein</fullName>
    </recommendedName>
</protein>
<dbReference type="EnsemblMetazoa" id="tetur04g02320.1">
    <property type="protein sequence ID" value="tetur04g02320.1"/>
    <property type="gene ID" value="tetur04g02320"/>
</dbReference>
<feature type="transmembrane region" description="Helical" evidence="5">
    <location>
        <begin position="351"/>
        <end position="370"/>
    </location>
</feature>
<proteinExistence type="predicted"/>
<feature type="transmembrane region" description="Helical" evidence="5">
    <location>
        <begin position="120"/>
        <end position="139"/>
    </location>
</feature>
<dbReference type="PANTHER" id="PTHR11662:SF40">
    <property type="entry name" value="MAJOR FACILITATOR SUPERFAMILY (MFS) PROFILE DOMAIN-CONTAINING PROTEIN"/>
    <property type="match status" value="1"/>
</dbReference>
<dbReference type="Gene3D" id="1.20.1250.20">
    <property type="entry name" value="MFS general substrate transporter like domains"/>
    <property type="match status" value="2"/>
</dbReference>
<evidence type="ECO:0000313" key="8">
    <source>
        <dbReference type="Proteomes" id="UP000015104"/>
    </source>
</evidence>
<dbReference type="OMA" id="MVSGDFL"/>
<name>T1K1R2_TETUR</name>
<keyword evidence="4 5" id="KW-0472">Membrane</keyword>
<feature type="transmembrane region" description="Helical" evidence="5">
    <location>
        <begin position="151"/>
        <end position="172"/>
    </location>
</feature>
<dbReference type="STRING" id="32264.T1K1R2"/>
<feature type="transmembrane region" description="Helical" evidence="5">
    <location>
        <begin position="92"/>
        <end position="108"/>
    </location>
</feature>
<sequence>MVNPVEIIDHPSTVSLKKTSKVKLRWIVFTIIAIQVFSLISIKISMSLAVVAMIEDVSCSTDNSTGIQSKGCFESDIHRKFHVDWNESQKSRILQAYMWGSIGMAIFGGRMAEIYGPRKIASIGIFVTGMINFLFPTLALRSYWASYFARLAQGVCSAIAIPTGQVILAHWAPQQEKTIASSVILSGALFSNAVTHPLVGLMVSGDFLGGWPFVFYFFGSLAIAVALMVLLFIRDDPGQHPFISENELEEIIQHRLVRTGKPKSLPWSSLLTSPAIYAVLIANFTYSWSAGFFSLQLSSFYKNVLDVSHKSNGVMTALPYIVSIMVNYLAGYCIDWLRASEVLTTIKLRKIATTIGYGVAASCLFLIPFVGKHVGTVVILATIAKGFGALNVAGPGSNHLDICPSFAGTFNGLSRTISDLSQILMNESVAILVGNNPTPKHWYNTFYLSAILTIFGASVFVLLGSGKVQHWDPSYKKTDKNEINVNSLKAKKPELRITVKDEEKY</sequence>
<gene>
    <name evidence="7" type="primary">107359514</name>
</gene>
<feature type="transmembrane region" description="Helical" evidence="5">
    <location>
        <begin position="446"/>
        <end position="466"/>
    </location>
</feature>
<dbReference type="SUPFAM" id="SSF103473">
    <property type="entry name" value="MFS general substrate transporter"/>
    <property type="match status" value="1"/>
</dbReference>
<dbReference type="PANTHER" id="PTHR11662">
    <property type="entry name" value="SOLUTE CARRIER FAMILY 17"/>
    <property type="match status" value="1"/>
</dbReference>
<dbReference type="InterPro" id="IPR036259">
    <property type="entry name" value="MFS_trans_sf"/>
</dbReference>
<reference evidence="8" key="1">
    <citation type="submission" date="2011-08" db="EMBL/GenBank/DDBJ databases">
        <authorList>
            <person name="Rombauts S."/>
        </authorList>
    </citation>
    <scope>NUCLEOTIDE SEQUENCE</scope>
    <source>
        <strain evidence="8">London</strain>
    </source>
</reference>
<dbReference type="EMBL" id="CAEY01001356">
    <property type="status" value="NOT_ANNOTATED_CDS"/>
    <property type="molecule type" value="Genomic_DNA"/>
</dbReference>
<dbReference type="KEGG" id="tut:107359514"/>
<dbReference type="Pfam" id="PF07690">
    <property type="entry name" value="MFS_1"/>
    <property type="match status" value="1"/>
</dbReference>
<evidence type="ECO:0000256" key="2">
    <source>
        <dbReference type="ARBA" id="ARBA00022692"/>
    </source>
</evidence>
<evidence type="ECO:0000256" key="3">
    <source>
        <dbReference type="ARBA" id="ARBA00022989"/>
    </source>
</evidence>
<evidence type="ECO:0000256" key="4">
    <source>
        <dbReference type="ARBA" id="ARBA00023136"/>
    </source>
</evidence>
<reference evidence="7" key="2">
    <citation type="submission" date="2015-06" db="UniProtKB">
        <authorList>
            <consortium name="EnsemblMetazoa"/>
        </authorList>
    </citation>
    <scope>IDENTIFICATION</scope>
</reference>
<dbReference type="InterPro" id="IPR020846">
    <property type="entry name" value="MFS_dom"/>
</dbReference>
<dbReference type="GO" id="GO:0006820">
    <property type="term" value="P:monoatomic anion transport"/>
    <property type="evidence" value="ECO:0007669"/>
    <property type="project" value="TreeGrafter"/>
</dbReference>
<keyword evidence="8" id="KW-1185">Reference proteome</keyword>
<organism evidence="7 8">
    <name type="scientific">Tetranychus urticae</name>
    <name type="common">Two-spotted spider mite</name>
    <dbReference type="NCBI Taxonomy" id="32264"/>
    <lineage>
        <taxon>Eukaryota</taxon>
        <taxon>Metazoa</taxon>
        <taxon>Ecdysozoa</taxon>
        <taxon>Arthropoda</taxon>
        <taxon>Chelicerata</taxon>
        <taxon>Arachnida</taxon>
        <taxon>Acari</taxon>
        <taxon>Acariformes</taxon>
        <taxon>Trombidiformes</taxon>
        <taxon>Prostigmata</taxon>
        <taxon>Eleutherengona</taxon>
        <taxon>Raphignathae</taxon>
        <taxon>Tetranychoidea</taxon>
        <taxon>Tetranychidae</taxon>
        <taxon>Tetranychus</taxon>
    </lineage>
</organism>
<feature type="transmembrane region" description="Helical" evidence="5">
    <location>
        <begin position="275"/>
        <end position="297"/>
    </location>
</feature>
<keyword evidence="3 5" id="KW-1133">Transmembrane helix</keyword>
<dbReference type="GO" id="GO:0022857">
    <property type="term" value="F:transmembrane transporter activity"/>
    <property type="evidence" value="ECO:0007669"/>
    <property type="project" value="InterPro"/>
</dbReference>
<feature type="transmembrane region" description="Helical" evidence="5">
    <location>
        <begin position="179"/>
        <end position="201"/>
    </location>
</feature>
<feature type="transmembrane region" description="Helical" evidence="5">
    <location>
        <begin position="213"/>
        <end position="233"/>
    </location>
</feature>
<dbReference type="eggNOG" id="KOG2532">
    <property type="taxonomic scope" value="Eukaryota"/>
</dbReference>
<comment type="subcellular location">
    <subcellularLocation>
        <location evidence="1">Membrane</location>
        <topology evidence="1">Multi-pass membrane protein</topology>
    </subcellularLocation>
</comment>
<dbReference type="AlphaFoldDB" id="T1K1R2"/>
<feature type="domain" description="Major facilitator superfamily (MFS) profile" evidence="6">
    <location>
        <begin position="33"/>
        <end position="468"/>
    </location>
</feature>
<dbReference type="PROSITE" id="PS50850">
    <property type="entry name" value="MFS"/>
    <property type="match status" value="1"/>
</dbReference>
<dbReference type="OrthoDB" id="6434013at2759"/>
<keyword evidence="2 5" id="KW-0812">Transmembrane</keyword>
<dbReference type="Proteomes" id="UP000015104">
    <property type="component" value="Unassembled WGS sequence"/>
</dbReference>
<feature type="transmembrane region" description="Helical" evidence="5">
    <location>
        <begin position="26"/>
        <end position="54"/>
    </location>
</feature>